<evidence type="ECO:0000259" key="4">
    <source>
        <dbReference type="PROSITE" id="PS51459"/>
    </source>
</evidence>
<evidence type="ECO:0000313" key="6">
    <source>
        <dbReference type="Proteomes" id="UP000198744"/>
    </source>
</evidence>
<dbReference type="STRING" id="43775.SAMN04489760_10795"/>
<dbReference type="RefSeq" id="WP_093882954.1">
    <property type="nucleotide sequence ID" value="NZ_FOBS01000007.1"/>
</dbReference>
<name>A0A1H7WPX6_9BACT</name>
<evidence type="ECO:0000256" key="3">
    <source>
        <dbReference type="PIRSR" id="PIRSR640198-3"/>
    </source>
</evidence>
<dbReference type="Gene3D" id="1.10.3290.10">
    <property type="entry name" value="Fido-like domain"/>
    <property type="match status" value="1"/>
</dbReference>
<protein>
    <submittedName>
        <fullName evidence="5">Fic/DOC family protein</fullName>
    </submittedName>
</protein>
<keyword evidence="2" id="KW-0067">ATP-binding</keyword>
<keyword evidence="6" id="KW-1185">Reference proteome</keyword>
<dbReference type="PANTHER" id="PTHR13504:SF38">
    <property type="entry name" value="FIDO DOMAIN-CONTAINING PROTEIN"/>
    <property type="match status" value="1"/>
</dbReference>
<feature type="binding site" evidence="2">
    <location>
        <begin position="176"/>
        <end position="183"/>
    </location>
    <ligand>
        <name>ATP</name>
        <dbReference type="ChEBI" id="CHEBI:30616"/>
    </ligand>
</feature>
<evidence type="ECO:0000313" key="5">
    <source>
        <dbReference type="EMBL" id="SEM23493.1"/>
    </source>
</evidence>
<dbReference type="AlphaFoldDB" id="A0A1H7WPX6"/>
<evidence type="ECO:0000256" key="1">
    <source>
        <dbReference type="PIRSR" id="PIRSR640198-1"/>
    </source>
</evidence>
<dbReference type="OrthoDB" id="9813719at2"/>
<dbReference type="InterPro" id="IPR040198">
    <property type="entry name" value="Fido_containing"/>
</dbReference>
<feature type="site" description="Important for autoinhibition of adenylyltransferase activity" evidence="3">
    <location>
        <position position="31"/>
    </location>
</feature>
<dbReference type="InterPro" id="IPR036597">
    <property type="entry name" value="Fido-like_dom_sf"/>
</dbReference>
<dbReference type="PANTHER" id="PTHR13504">
    <property type="entry name" value="FIDO DOMAIN-CONTAINING PROTEIN DDB_G0283145"/>
    <property type="match status" value="1"/>
</dbReference>
<sequence>MKFLEGLSDDIKKNLLEQLRVSWTHTSTAIEGNTLTLGETAFVLSEGLTIGGKPLKDHREVESHARAVDVLYNLVRKDEITADDLFDLHRLVISEHVLDFYKPVGAWKRENNSTNITVGGRQTMVEYSNHWEVPKLMECWLDMLNTANQSSKERPDVLNAYAKLHLSFVGIHPFWDGNGRIARLVSNLPCLKAGFPPIIIAKEKRYDYITALAEYQSAHGVPSLKKELVQEGPHLNKFRTFCELNWQISMELVEQAHTLQRNRDRNARNAFPS</sequence>
<dbReference type="GO" id="GO:0005524">
    <property type="term" value="F:ATP binding"/>
    <property type="evidence" value="ECO:0007669"/>
    <property type="project" value="UniProtKB-KW"/>
</dbReference>
<reference evidence="5 6" key="1">
    <citation type="submission" date="2016-10" db="EMBL/GenBank/DDBJ databases">
        <authorList>
            <person name="de Groot N.N."/>
        </authorList>
    </citation>
    <scope>NUCLEOTIDE SEQUENCE [LARGE SCALE GENOMIC DNA]</scope>
    <source>
        <strain evidence="5 6">DSM 8423</strain>
    </source>
</reference>
<dbReference type="Pfam" id="PF02661">
    <property type="entry name" value="Fic"/>
    <property type="match status" value="1"/>
</dbReference>
<feature type="domain" description="Fido" evidence="4">
    <location>
        <begin position="80"/>
        <end position="230"/>
    </location>
</feature>
<accession>A0A1H7WPX6</accession>
<evidence type="ECO:0000256" key="2">
    <source>
        <dbReference type="PIRSR" id="PIRSR640198-2"/>
    </source>
</evidence>
<dbReference type="Proteomes" id="UP000198744">
    <property type="component" value="Unassembled WGS sequence"/>
</dbReference>
<gene>
    <name evidence="5" type="ORF">SAMN04489760_10795</name>
</gene>
<proteinExistence type="predicted"/>
<dbReference type="InterPro" id="IPR003812">
    <property type="entry name" value="Fido"/>
</dbReference>
<dbReference type="EMBL" id="FOBS01000007">
    <property type="protein sequence ID" value="SEM23493.1"/>
    <property type="molecule type" value="Genomic_DNA"/>
</dbReference>
<dbReference type="PROSITE" id="PS51459">
    <property type="entry name" value="FIDO"/>
    <property type="match status" value="1"/>
</dbReference>
<organism evidence="5 6">
    <name type="scientific">Syntrophus gentianae</name>
    <dbReference type="NCBI Taxonomy" id="43775"/>
    <lineage>
        <taxon>Bacteria</taxon>
        <taxon>Pseudomonadati</taxon>
        <taxon>Thermodesulfobacteriota</taxon>
        <taxon>Syntrophia</taxon>
        <taxon>Syntrophales</taxon>
        <taxon>Syntrophaceae</taxon>
        <taxon>Syntrophus</taxon>
    </lineage>
</organism>
<feature type="active site" evidence="1">
    <location>
        <position position="172"/>
    </location>
</feature>
<dbReference type="SUPFAM" id="SSF140931">
    <property type="entry name" value="Fic-like"/>
    <property type="match status" value="1"/>
</dbReference>
<keyword evidence="2" id="KW-0547">Nucleotide-binding</keyword>